<reference evidence="1" key="1">
    <citation type="journal article" date="2021" name="Int. J. Syst. Evol. Microbiol.">
        <title>Bradyrhizobium septentrionale sp. nov. (sv. septentrionale) and Bradyrhizobium quebecense sp. nov. (sv. septentrionale) associated with legumes native to Canada possess rearranged symbiosis genes and numerous insertion sequences.</title>
        <authorList>
            <person name="Bromfield E.S.P."/>
            <person name="Cloutier S."/>
        </authorList>
    </citation>
    <scope>NUCLEOTIDE SEQUENCE</scope>
    <source>
        <strain evidence="1">12S5</strain>
    </source>
</reference>
<dbReference type="EMBL" id="JAGEPA010000001">
    <property type="protein sequence ID" value="MBO1435191.1"/>
    <property type="molecule type" value="Genomic_DNA"/>
</dbReference>
<evidence type="ECO:0008006" key="3">
    <source>
        <dbReference type="Google" id="ProtNLM"/>
    </source>
</evidence>
<keyword evidence="2" id="KW-1185">Reference proteome</keyword>
<protein>
    <recommendedName>
        <fullName evidence="3">Outer membrane protein beta-barrel domain-containing protein</fullName>
    </recommendedName>
</protein>
<dbReference type="Gene3D" id="2.40.160.20">
    <property type="match status" value="1"/>
</dbReference>
<name>A0ABS3MUW1_9BRAD</name>
<dbReference type="SUPFAM" id="SSF56925">
    <property type="entry name" value="OMPA-like"/>
    <property type="match status" value="1"/>
</dbReference>
<dbReference type="InterPro" id="IPR011250">
    <property type="entry name" value="OMP/PagP_B-barrel"/>
</dbReference>
<dbReference type="Proteomes" id="UP000692816">
    <property type="component" value="Unassembled WGS sequence"/>
</dbReference>
<comment type="caution">
    <text evidence="1">The sequence shown here is derived from an EMBL/GenBank/DDBJ whole genome shotgun (WGS) entry which is preliminary data.</text>
</comment>
<evidence type="ECO:0000313" key="1">
    <source>
        <dbReference type="EMBL" id="MBO1435191.1"/>
    </source>
</evidence>
<gene>
    <name evidence="1" type="ORF">J4P68_38640</name>
</gene>
<proteinExistence type="predicted"/>
<organism evidence="1 2">
    <name type="scientific">Bradyrhizobium quebecense</name>
    <dbReference type="NCBI Taxonomy" id="2748629"/>
    <lineage>
        <taxon>Bacteria</taxon>
        <taxon>Pseudomonadati</taxon>
        <taxon>Pseudomonadota</taxon>
        <taxon>Alphaproteobacteria</taxon>
        <taxon>Hyphomicrobiales</taxon>
        <taxon>Nitrobacteraceae</taxon>
        <taxon>Bradyrhizobium</taxon>
    </lineage>
</organism>
<sequence length="61" mass="6918">MFAANWSAKLEYNYIDLGKVAPIQDTPAINDRSEWKDTFHTVKLGINYHFSAPSPVVSAKY</sequence>
<accession>A0ABS3MUW1</accession>
<evidence type="ECO:0000313" key="2">
    <source>
        <dbReference type="Proteomes" id="UP000692816"/>
    </source>
</evidence>